<name>A0A7W8VCX7_9ACTN</name>
<gene>
    <name evidence="1" type="ORF">HDA36_001433</name>
</gene>
<sequence length="149" mass="16166">MAPIVHHADAELAAITWLRPRLPEVTVCSERPLPDAFAAALPIVQITRLPSPPSHRWVHDIARMQWRVMVPESWERPGAIDLAAFVGAQVAAMSQAVIPVLEGVYTPAGTVAVTQVARQTAASEAEDPNDSVIAFAFTAELYLRPLRVA</sequence>
<keyword evidence="2" id="KW-1185">Reference proteome</keyword>
<evidence type="ECO:0000313" key="2">
    <source>
        <dbReference type="Proteomes" id="UP000572635"/>
    </source>
</evidence>
<dbReference type="RefSeq" id="WP_184390945.1">
    <property type="nucleotide sequence ID" value="NZ_JACHDB010000001.1"/>
</dbReference>
<reference evidence="1 2" key="1">
    <citation type="submission" date="2020-08" db="EMBL/GenBank/DDBJ databases">
        <title>Sequencing the genomes of 1000 actinobacteria strains.</title>
        <authorList>
            <person name="Klenk H.-P."/>
        </authorList>
    </citation>
    <scope>NUCLEOTIDE SEQUENCE [LARGE SCALE GENOMIC DNA]</scope>
    <source>
        <strain evidence="1 2">DSM 44551</strain>
    </source>
</reference>
<protein>
    <submittedName>
        <fullName evidence="1">Uncharacterized protein</fullName>
    </submittedName>
</protein>
<dbReference type="Proteomes" id="UP000572635">
    <property type="component" value="Unassembled WGS sequence"/>
</dbReference>
<proteinExistence type="predicted"/>
<dbReference type="AlphaFoldDB" id="A0A7W8VCX7"/>
<evidence type="ECO:0000313" key="1">
    <source>
        <dbReference type="EMBL" id="MBB5431349.1"/>
    </source>
</evidence>
<organism evidence="1 2">
    <name type="scientific">Nocardiopsis composta</name>
    <dbReference type="NCBI Taxonomy" id="157465"/>
    <lineage>
        <taxon>Bacteria</taxon>
        <taxon>Bacillati</taxon>
        <taxon>Actinomycetota</taxon>
        <taxon>Actinomycetes</taxon>
        <taxon>Streptosporangiales</taxon>
        <taxon>Nocardiopsidaceae</taxon>
        <taxon>Nocardiopsis</taxon>
    </lineage>
</organism>
<comment type="caution">
    <text evidence="1">The sequence shown here is derived from an EMBL/GenBank/DDBJ whole genome shotgun (WGS) entry which is preliminary data.</text>
</comment>
<accession>A0A7W8VCX7</accession>
<dbReference type="EMBL" id="JACHDB010000001">
    <property type="protein sequence ID" value="MBB5431349.1"/>
    <property type="molecule type" value="Genomic_DNA"/>
</dbReference>